<dbReference type="AlphaFoldDB" id="A0A848H3D5"/>
<accession>A0A848H3D5</accession>
<protein>
    <submittedName>
        <fullName evidence="3">2TM domain-containing protein</fullName>
    </submittedName>
</protein>
<keyword evidence="4" id="KW-1185">Reference proteome</keyword>
<reference evidence="3 4" key="1">
    <citation type="submission" date="2020-04" db="EMBL/GenBank/DDBJ databases">
        <title>Ramlibacter sp. G-1-2-2 isolated from soil.</title>
        <authorList>
            <person name="Dahal R.H."/>
        </authorList>
    </citation>
    <scope>NUCLEOTIDE SEQUENCE [LARGE SCALE GENOMIC DNA]</scope>
    <source>
        <strain evidence="3 4">G-1-2-2</strain>
    </source>
</reference>
<gene>
    <name evidence="3" type="ORF">HHL11_14710</name>
</gene>
<feature type="domain" description="2TM" evidence="2">
    <location>
        <begin position="8"/>
        <end position="73"/>
    </location>
</feature>
<sequence length="91" mass="10269">MLTDDLEKQARRRAGAKMGWYIHATVYVAVNALLAMISAMSSHAWAFFPAAGWGIGLAIHGLVVFGRTSGLRERMVAEERRRLLQERERLQ</sequence>
<dbReference type="RefSeq" id="WP_169419102.1">
    <property type="nucleotide sequence ID" value="NZ_JABBFX010000001.1"/>
</dbReference>
<evidence type="ECO:0000313" key="4">
    <source>
        <dbReference type="Proteomes" id="UP000541185"/>
    </source>
</evidence>
<comment type="caution">
    <text evidence="3">The sequence shown here is derived from an EMBL/GenBank/DDBJ whole genome shotgun (WGS) entry which is preliminary data.</text>
</comment>
<keyword evidence="1" id="KW-1133">Transmembrane helix</keyword>
<evidence type="ECO:0000256" key="1">
    <source>
        <dbReference type="SAM" id="Phobius"/>
    </source>
</evidence>
<name>A0A848H3D5_9BURK</name>
<organism evidence="3 4">
    <name type="scientific">Ramlibacter agri</name>
    <dbReference type="NCBI Taxonomy" id="2728837"/>
    <lineage>
        <taxon>Bacteria</taxon>
        <taxon>Pseudomonadati</taxon>
        <taxon>Pseudomonadota</taxon>
        <taxon>Betaproteobacteria</taxon>
        <taxon>Burkholderiales</taxon>
        <taxon>Comamonadaceae</taxon>
        <taxon>Ramlibacter</taxon>
    </lineage>
</organism>
<dbReference type="Proteomes" id="UP000541185">
    <property type="component" value="Unassembled WGS sequence"/>
</dbReference>
<evidence type="ECO:0000259" key="2">
    <source>
        <dbReference type="Pfam" id="PF13239"/>
    </source>
</evidence>
<keyword evidence="1" id="KW-0812">Transmembrane</keyword>
<proteinExistence type="predicted"/>
<dbReference type="InterPro" id="IPR025698">
    <property type="entry name" value="2TM_dom"/>
</dbReference>
<feature type="transmembrane region" description="Helical" evidence="1">
    <location>
        <begin position="20"/>
        <end position="40"/>
    </location>
</feature>
<dbReference type="Pfam" id="PF13239">
    <property type="entry name" value="2TM"/>
    <property type="match status" value="1"/>
</dbReference>
<dbReference type="EMBL" id="JABBFX010000001">
    <property type="protein sequence ID" value="NML45007.1"/>
    <property type="molecule type" value="Genomic_DNA"/>
</dbReference>
<keyword evidence="1" id="KW-0472">Membrane</keyword>
<feature type="transmembrane region" description="Helical" evidence="1">
    <location>
        <begin position="46"/>
        <end position="65"/>
    </location>
</feature>
<evidence type="ECO:0000313" key="3">
    <source>
        <dbReference type="EMBL" id="NML45007.1"/>
    </source>
</evidence>